<feature type="transmembrane region" description="Helical" evidence="1">
    <location>
        <begin position="61"/>
        <end position="80"/>
    </location>
</feature>
<feature type="transmembrane region" description="Helical" evidence="1">
    <location>
        <begin position="92"/>
        <end position="111"/>
    </location>
</feature>
<name>A0A1M7TET9_9BACT</name>
<keyword evidence="1" id="KW-0472">Membrane</keyword>
<keyword evidence="1" id="KW-0812">Transmembrane</keyword>
<dbReference type="Proteomes" id="UP000186469">
    <property type="component" value="Unassembled WGS sequence"/>
</dbReference>
<evidence type="ECO:0000313" key="2">
    <source>
        <dbReference type="EMBL" id="SHN69279.1"/>
    </source>
</evidence>
<evidence type="ECO:0000256" key="1">
    <source>
        <dbReference type="SAM" id="Phobius"/>
    </source>
</evidence>
<dbReference type="STRING" id="1121455.SAMN02745728_01929"/>
<reference evidence="2 3" key="1">
    <citation type="submission" date="2016-12" db="EMBL/GenBank/DDBJ databases">
        <authorList>
            <person name="Song W.-J."/>
            <person name="Kurnit D.M."/>
        </authorList>
    </citation>
    <scope>NUCLEOTIDE SEQUENCE [LARGE SCALE GENOMIC DNA]</scope>
    <source>
        <strain evidence="2 3">DSM 11393</strain>
    </source>
</reference>
<dbReference type="EMBL" id="FRDI01000011">
    <property type="protein sequence ID" value="SHN69279.1"/>
    <property type="molecule type" value="Genomic_DNA"/>
</dbReference>
<protein>
    <submittedName>
        <fullName evidence="2">Uncharacterized protein</fullName>
    </submittedName>
</protein>
<proteinExistence type="predicted"/>
<organism evidence="2 3">
    <name type="scientific">Desulfovibrio litoralis DSM 11393</name>
    <dbReference type="NCBI Taxonomy" id="1121455"/>
    <lineage>
        <taxon>Bacteria</taxon>
        <taxon>Pseudomonadati</taxon>
        <taxon>Thermodesulfobacteriota</taxon>
        <taxon>Desulfovibrionia</taxon>
        <taxon>Desulfovibrionales</taxon>
        <taxon>Desulfovibrionaceae</taxon>
        <taxon>Desulfovibrio</taxon>
    </lineage>
</organism>
<feature type="transmembrane region" description="Helical" evidence="1">
    <location>
        <begin position="21"/>
        <end position="41"/>
    </location>
</feature>
<accession>A0A1M7TET9</accession>
<dbReference type="AlphaFoldDB" id="A0A1M7TET9"/>
<evidence type="ECO:0000313" key="3">
    <source>
        <dbReference type="Proteomes" id="UP000186469"/>
    </source>
</evidence>
<gene>
    <name evidence="2" type="ORF">SAMN02745728_01929</name>
</gene>
<dbReference type="RefSeq" id="WP_072697616.1">
    <property type="nucleotide sequence ID" value="NZ_FRDI01000011.1"/>
</dbReference>
<keyword evidence="1" id="KW-1133">Transmembrane helix</keyword>
<sequence>MTNIPQELTDTEQKHAMRSCVFALISNTLTVYTFFVYAIVFVKERQLPLLSNIQDLPIFNINPYLVNIIVLIISIAVLRINTKYRWISGLSVVLNTIMFIFGSSFFFLILLSTSHIV</sequence>
<keyword evidence="3" id="KW-1185">Reference proteome</keyword>